<dbReference type="RefSeq" id="WP_114352045.1">
    <property type="nucleotide sequence ID" value="NZ_QPJJ01000003.1"/>
</dbReference>
<name>A0A368Y423_9BACI</name>
<dbReference type="Proteomes" id="UP000252585">
    <property type="component" value="Unassembled WGS sequence"/>
</dbReference>
<accession>A0A368Y423</accession>
<dbReference type="OrthoDB" id="1645729at2"/>
<comment type="caution">
    <text evidence="1">The sequence shown here is derived from an EMBL/GenBank/DDBJ whole genome shotgun (WGS) entry which is preliminary data.</text>
</comment>
<evidence type="ECO:0000313" key="2">
    <source>
        <dbReference type="Proteomes" id="UP000252585"/>
    </source>
</evidence>
<dbReference type="EMBL" id="QPJJ01000003">
    <property type="protein sequence ID" value="RCW74942.1"/>
    <property type="molecule type" value="Genomic_DNA"/>
</dbReference>
<reference evidence="1 2" key="1">
    <citation type="submission" date="2018-07" db="EMBL/GenBank/DDBJ databases">
        <title>Genomic Encyclopedia of Type Strains, Phase IV (KMG-IV): sequencing the most valuable type-strain genomes for metagenomic binning, comparative biology and taxonomic classification.</title>
        <authorList>
            <person name="Goeker M."/>
        </authorList>
    </citation>
    <scope>NUCLEOTIDE SEQUENCE [LARGE SCALE GENOMIC DNA]</scope>
    <source>
        <strain evidence="1 2">DSM 27696</strain>
    </source>
</reference>
<organism evidence="1 2">
    <name type="scientific">Saliterribacillus persicus</name>
    <dbReference type="NCBI Taxonomy" id="930114"/>
    <lineage>
        <taxon>Bacteria</taxon>
        <taxon>Bacillati</taxon>
        <taxon>Bacillota</taxon>
        <taxon>Bacilli</taxon>
        <taxon>Bacillales</taxon>
        <taxon>Bacillaceae</taxon>
        <taxon>Saliterribacillus</taxon>
    </lineage>
</organism>
<keyword evidence="2" id="KW-1185">Reference proteome</keyword>
<sequence>MNLSVTKEAAKWYKDDLELNDGDYLQFFVKLYGGIPTMHPNYFLGVEKGIDGEIYVKDVVEGITFYFNEQDEWLIEEYDMTVDVESDGQEIKFDFQ</sequence>
<proteinExistence type="predicted"/>
<evidence type="ECO:0000313" key="1">
    <source>
        <dbReference type="EMBL" id="RCW74942.1"/>
    </source>
</evidence>
<protein>
    <submittedName>
        <fullName evidence="1">Uncharacterized protein YneR</fullName>
    </submittedName>
</protein>
<gene>
    <name evidence="1" type="ORF">DFR57_103239</name>
</gene>
<dbReference type="AlphaFoldDB" id="A0A368Y423"/>